<dbReference type="OrthoDB" id="2595244at2759"/>
<gene>
    <name evidence="1" type="ORF">PCANC_28331</name>
</gene>
<protein>
    <recommendedName>
        <fullName evidence="3">Integrase catalytic domain-containing protein</fullName>
    </recommendedName>
</protein>
<name>A0A2N5TIB3_9BASI</name>
<comment type="caution">
    <text evidence="1">The sequence shown here is derived from an EMBL/GenBank/DDBJ whole genome shotgun (WGS) entry which is preliminary data.</text>
</comment>
<evidence type="ECO:0000313" key="1">
    <source>
        <dbReference type="EMBL" id="PLW25237.1"/>
    </source>
</evidence>
<evidence type="ECO:0000313" key="2">
    <source>
        <dbReference type="Proteomes" id="UP000235388"/>
    </source>
</evidence>
<dbReference type="Gene3D" id="3.30.420.10">
    <property type="entry name" value="Ribonuclease H-like superfamily/Ribonuclease H"/>
    <property type="match status" value="1"/>
</dbReference>
<dbReference type="Proteomes" id="UP000235388">
    <property type="component" value="Unassembled WGS sequence"/>
</dbReference>
<dbReference type="EMBL" id="PGCJ01000636">
    <property type="protein sequence ID" value="PLW25237.1"/>
    <property type="molecule type" value="Genomic_DNA"/>
</dbReference>
<dbReference type="InterPro" id="IPR012337">
    <property type="entry name" value="RNaseH-like_sf"/>
</dbReference>
<dbReference type="STRING" id="200324.A0A2N5TIB3"/>
<evidence type="ECO:0008006" key="3">
    <source>
        <dbReference type="Google" id="ProtNLM"/>
    </source>
</evidence>
<dbReference type="InterPro" id="IPR036397">
    <property type="entry name" value="RNaseH_sf"/>
</dbReference>
<accession>A0A2N5TIB3</accession>
<dbReference type="AlphaFoldDB" id="A0A2N5TIB3"/>
<dbReference type="GO" id="GO:0003676">
    <property type="term" value="F:nucleic acid binding"/>
    <property type="evidence" value="ECO:0007669"/>
    <property type="project" value="InterPro"/>
</dbReference>
<reference evidence="1 2" key="1">
    <citation type="submission" date="2017-11" db="EMBL/GenBank/DDBJ databases">
        <title>De novo assembly and phasing of dikaryotic genomes from two isolates of Puccinia coronata f. sp. avenae, the causal agent of oat crown rust.</title>
        <authorList>
            <person name="Miller M.E."/>
            <person name="Zhang Y."/>
            <person name="Omidvar V."/>
            <person name="Sperschneider J."/>
            <person name="Schwessinger B."/>
            <person name="Raley C."/>
            <person name="Palmer J.M."/>
            <person name="Garnica D."/>
            <person name="Upadhyaya N."/>
            <person name="Rathjen J."/>
            <person name="Taylor J.M."/>
            <person name="Park R.F."/>
            <person name="Dodds P.N."/>
            <person name="Hirsch C.D."/>
            <person name="Kianian S.F."/>
            <person name="Figueroa M."/>
        </authorList>
    </citation>
    <scope>NUCLEOTIDE SEQUENCE [LARGE SCALE GENOMIC DNA]</scope>
    <source>
        <strain evidence="1">12NC29</strain>
    </source>
</reference>
<keyword evidence="2" id="KW-1185">Reference proteome</keyword>
<dbReference type="SUPFAM" id="SSF53098">
    <property type="entry name" value="Ribonuclease H-like"/>
    <property type="match status" value="1"/>
</dbReference>
<sequence>MIQTLKDMLRRYCSFGTKFKDGKGYTHNWVSLFPAWEFAYNSSVHDTTGFTPFELEKGWVPYMPKEAVLSRTVVLHPTADSFRTMMLKAEKKASDSKREAQRFWQPLRCAKSSGPARCATAFSAEEKAGNRYFQRQHSNNPAALPLFGLGAVIDTRLLSLFGY</sequence>
<organism evidence="1 2">
    <name type="scientific">Puccinia coronata f. sp. avenae</name>
    <dbReference type="NCBI Taxonomy" id="200324"/>
    <lineage>
        <taxon>Eukaryota</taxon>
        <taxon>Fungi</taxon>
        <taxon>Dikarya</taxon>
        <taxon>Basidiomycota</taxon>
        <taxon>Pucciniomycotina</taxon>
        <taxon>Pucciniomycetes</taxon>
        <taxon>Pucciniales</taxon>
        <taxon>Pucciniaceae</taxon>
        <taxon>Puccinia</taxon>
    </lineage>
</organism>
<proteinExistence type="predicted"/>